<sequence length="616" mass="63997">MAAIFLMTGCSADIGATGSRQIGELIVSDGVARITVPALWVGKSADGTPVGGVEPAQIEVSTTGETPEYEVDLADLEARGAGPGWQAATSAAAAFSTLFVGADPAKVDLTFTVTGPIDGPSAGGVLAVGIIAAFRGDSLLPNRTMTGTITGDGTIGPVGGITTKITSAARDGYTTVVIPAAMSDDWITGNGYTQLATRLGVTVIPVRTIAEAYGAMTGRESPAIDPENVQQMDTNVAAATASSTASVIDALDDALRSAPAELPDAARLAAARASGEAREQVRSNDLALAYGTAAFALVRLSRASGAAEVERLLADLPLPSVKTMLARRATAVLARAEQSLRESSTAPVNGLEQSIALPVALAWAAFPEAMMAGLLAELPHARRPATLVEMGRVIAEQEVGLRTLLPAALDIVAASPSRREMDAASVAAHLSAYSRFLVRAAEAGEAYLTDVLGTKLMFDGRFADSGEVAGALAARAQAIRITPSVQPYADEAQQAAQAMTYFWLVNRAVAGLQAYEQLPELIEGDGYAVTQEAMDTAVDATWWFVELNAHELAAIDVDASPALWSARWAFAQARANRNSRLSSESAWFAQGELWCDAVQTTMLVSAVNPARVRSPA</sequence>
<dbReference type="Pfam" id="PF05362">
    <property type="entry name" value="Lon_C"/>
    <property type="match status" value="1"/>
</dbReference>
<protein>
    <submittedName>
        <fullName evidence="2">Unannotated protein</fullName>
    </submittedName>
</protein>
<proteinExistence type="predicted"/>
<dbReference type="Gene3D" id="3.30.230.10">
    <property type="match status" value="1"/>
</dbReference>
<dbReference type="InterPro" id="IPR020568">
    <property type="entry name" value="Ribosomal_Su5_D2-typ_SF"/>
</dbReference>
<dbReference type="PANTHER" id="PTHR10046">
    <property type="entry name" value="ATP DEPENDENT LON PROTEASE FAMILY MEMBER"/>
    <property type="match status" value="1"/>
</dbReference>
<dbReference type="InterPro" id="IPR014721">
    <property type="entry name" value="Ribsml_uS5_D2-typ_fold_subgr"/>
</dbReference>
<dbReference type="EMBL" id="CAFBNE010000078">
    <property type="protein sequence ID" value="CAB4961367.1"/>
    <property type="molecule type" value="Genomic_DNA"/>
</dbReference>
<dbReference type="GO" id="GO:0005524">
    <property type="term" value="F:ATP binding"/>
    <property type="evidence" value="ECO:0007669"/>
    <property type="project" value="InterPro"/>
</dbReference>
<dbReference type="InterPro" id="IPR008269">
    <property type="entry name" value="Lon_proteolytic"/>
</dbReference>
<name>A0A6J7L025_9ZZZZ</name>
<evidence type="ECO:0000313" key="2">
    <source>
        <dbReference type="EMBL" id="CAB4961367.1"/>
    </source>
</evidence>
<dbReference type="GO" id="GO:0006508">
    <property type="term" value="P:proteolysis"/>
    <property type="evidence" value="ECO:0007669"/>
    <property type="project" value="InterPro"/>
</dbReference>
<dbReference type="SUPFAM" id="SSF54211">
    <property type="entry name" value="Ribosomal protein S5 domain 2-like"/>
    <property type="match status" value="1"/>
</dbReference>
<feature type="domain" description="Lon proteolytic" evidence="1">
    <location>
        <begin position="116"/>
        <end position="185"/>
    </location>
</feature>
<accession>A0A6J7L025</accession>
<dbReference type="GO" id="GO:0030163">
    <property type="term" value="P:protein catabolic process"/>
    <property type="evidence" value="ECO:0007669"/>
    <property type="project" value="InterPro"/>
</dbReference>
<dbReference type="AlphaFoldDB" id="A0A6J7L025"/>
<evidence type="ECO:0000259" key="1">
    <source>
        <dbReference type="Pfam" id="PF05362"/>
    </source>
</evidence>
<reference evidence="2" key="1">
    <citation type="submission" date="2020-05" db="EMBL/GenBank/DDBJ databases">
        <authorList>
            <person name="Chiriac C."/>
            <person name="Salcher M."/>
            <person name="Ghai R."/>
            <person name="Kavagutti S V."/>
        </authorList>
    </citation>
    <scope>NUCLEOTIDE SEQUENCE</scope>
</reference>
<dbReference type="PRINTS" id="PR00830">
    <property type="entry name" value="ENDOLAPTASE"/>
</dbReference>
<organism evidence="2">
    <name type="scientific">freshwater metagenome</name>
    <dbReference type="NCBI Taxonomy" id="449393"/>
    <lineage>
        <taxon>unclassified sequences</taxon>
        <taxon>metagenomes</taxon>
        <taxon>ecological metagenomes</taxon>
    </lineage>
</organism>
<dbReference type="GO" id="GO:0004176">
    <property type="term" value="F:ATP-dependent peptidase activity"/>
    <property type="evidence" value="ECO:0007669"/>
    <property type="project" value="InterPro"/>
</dbReference>
<gene>
    <name evidence="2" type="ORF">UFOPK3772_02225</name>
</gene>
<dbReference type="InterPro" id="IPR027065">
    <property type="entry name" value="Lon_Prtase"/>
</dbReference>
<dbReference type="GO" id="GO:0004252">
    <property type="term" value="F:serine-type endopeptidase activity"/>
    <property type="evidence" value="ECO:0007669"/>
    <property type="project" value="InterPro"/>
</dbReference>